<evidence type="ECO:0000256" key="4">
    <source>
        <dbReference type="ARBA" id="ARBA00023136"/>
    </source>
</evidence>
<feature type="transmembrane region" description="Helical" evidence="6">
    <location>
        <begin position="436"/>
        <end position="457"/>
    </location>
</feature>
<comment type="caution">
    <text evidence="8">The sequence shown here is derived from an EMBL/GenBank/DDBJ whole genome shotgun (WGS) entry which is preliminary data.</text>
</comment>
<sequence>MTDSNKSVNMSKVLPEETSDVEKYSSDSVTSKNEAADDDSKFPTGIALWSILGPVTIAYFLVFLDMCVVSTATPAITERFNSLVDVGWYGGAYQLGSSALQPLTGKIYSHFNVKWSFLVFFFIFELGSVIYRAAVSSPMFIVGRAIAGAGSSGIGNGALTIISTILPPRKQAQFLGINLGIGQLGIALGPIISGAFTQNVTWRFYINLPIGGALAILLLLFKIPEPTTKLPPRQVLSTAVKSLDLPGFMLISPAAVMFLLALQYGGTVYPWNSSVVIGLLVGATVTFILFLVWEYHQGDGAMVPFSMIRKCIVWSAAGNLFFLLGAVLVAEYYLAIYFQTVLDNRPIVSGVHLLPATLGLALFTMVSGMMIEIFGYYLPWNLGGSALAAIGYGLMSMIKPTTSSSKWIGYQVLYGVGSGAMTSALSKILSRPRRSLLPWAIIIFCQNMGGAVFLIAANSVFTNGLRKELQKHIGEIGVSPDIILGTGLSSIRSFVSGDKLTVALKCYTTAISHVMYLGIGVSVATFAFGWGLGWVDIRKVKQLQAIQAPNTKENVDSTTEKSITA</sequence>
<gene>
    <name evidence="8" type="ORF">ACN42_g8588</name>
</gene>
<feature type="domain" description="Major facilitator superfamily (MFS) profile" evidence="7">
    <location>
        <begin position="51"/>
        <end position="565"/>
    </location>
</feature>
<dbReference type="Gene3D" id="1.20.1250.20">
    <property type="entry name" value="MFS general substrate transporter like domains"/>
    <property type="match status" value="1"/>
</dbReference>
<evidence type="ECO:0000256" key="2">
    <source>
        <dbReference type="ARBA" id="ARBA00022692"/>
    </source>
</evidence>
<dbReference type="EMBL" id="LLXE01000275">
    <property type="protein sequence ID" value="KUM58566.1"/>
    <property type="molecule type" value="Genomic_DNA"/>
</dbReference>
<proteinExistence type="predicted"/>
<dbReference type="PANTHER" id="PTHR23501">
    <property type="entry name" value="MAJOR FACILITATOR SUPERFAMILY"/>
    <property type="match status" value="1"/>
</dbReference>
<dbReference type="Proteomes" id="UP000055045">
    <property type="component" value="Unassembled WGS sequence"/>
</dbReference>
<reference evidence="8 9" key="1">
    <citation type="submission" date="2015-10" db="EMBL/GenBank/DDBJ databases">
        <title>Genome sequencing of Penicillium freii.</title>
        <authorList>
            <person name="Nguyen H.D."/>
            <person name="Visagie C.M."/>
            <person name="Seifert K.A."/>
        </authorList>
    </citation>
    <scope>NUCLEOTIDE SEQUENCE [LARGE SCALE GENOMIC DNA]</scope>
    <source>
        <strain evidence="8 9">DAOM 242723</strain>
    </source>
</reference>
<feature type="transmembrane region" description="Helical" evidence="6">
    <location>
        <begin position="407"/>
        <end position="429"/>
    </location>
</feature>
<feature type="transmembrane region" description="Helical" evidence="6">
    <location>
        <begin position="46"/>
        <end position="69"/>
    </location>
</feature>
<evidence type="ECO:0000313" key="9">
    <source>
        <dbReference type="Proteomes" id="UP000055045"/>
    </source>
</evidence>
<evidence type="ECO:0000256" key="1">
    <source>
        <dbReference type="ARBA" id="ARBA00004141"/>
    </source>
</evidence>
<keyword evidence="3 6" id="KW-1133">Transmembrane helix</keyword>
<feature type="region of interest" description="Disordered" evidence="5">
    <location>
        <begin position="1"/>
        <end position="38"/>
    </location>
</feature>
<evidence type="ECO:0000256" key="6">
    <source>
        <dbReference type="SAM" id="Phobius"/>
    </source>
</evidence>
<keyword evidence="2 6" id="KW-0812">Transmembrane</keyword>
<feature type="transmembrane region" description="Helical" evidence="6">
    <location>
        <begin position="140"/>
        <end position="162"/>
    </location>
</feature>
<organism evidence="8 9">
    <name type="scientific">Penicillium freii</name>
    <dbReference type="NCBI Taxonomy" id="48697"/>
    <lineage>
        <taxon>Eukaryota</taxon>
        <taxon>Fungi</taxon>
        <taxon>Dikarya</taxon>
        <taxon>Ascomycota</taxon>
        <taxon>Pezizomycotina</taxon>
        <taxon>Eurotiomycetes</taxon>
        <taxon>Eurotiomycetidae</taxon>
        <taxon>Eurotiales</taxon>
        <taxon>Aspergillaceae</taxon>
        <taxon>Penicillium</taxon>
    </lineage>
</organism>
<feature type="transmembrane region" description="Helical" evidence="6">
    <location>
        <begin position="174"/>
        <end position="196"/>
    </location>
</feature>
<dbReference type="SUPFAM" id="SSF103473">
    <property type="entry name" value="MFS general substrate transporter"/>
    <property type="match status" value="2"/>
</dbReference>
<evidence type="ECO:0000256" key="5">
    <source>
        <dbReference type="SAM" id="MobiDB-lite"/>
    </source>
</evidence>
<dbReference type="AlphaFoldDB" id="A0A117NM42"/>
<protein>
    <recommendedName>
        <fullName evidence="7">Major facilitator superfamily (MFS) profile domain-containing protein</fullName>
    </recommendedName>
</protein>
<feature type="transmembrane region" description="Helical" evidence="6">
    <location>
        <begin position="242"/>
        <end position="265"/>
    </location>
</feature>
<feature type="transmembrane region" description="Helical" evidence="6">
    <location>
        <begin position="271"/>
        <end position="292"/>
    </location>
</feature>
<feature type="transmembrane region" description="Helical" evidence="6">
    <location>
        <begin position="202"/>
        <end position="221"/>
    </location>
</feature>
<feature type="transmembrane region" description="Helical" evidence="6">
    <location>
        <begin position="115"/>
        <end position="134"/>
    </location>
</feature>
<dbReference type="InterPro" id="IPR011701">
    <property type="entry name" value="MFS"/>
</dbReference>
<keyword evidence="4 6" id="KW-0472">Membrane</keyword>
<evidence type="ECO:0000259" key="7">
    <source>
        <dbReference type="PROSITE" id="PS50850"/>
    </source>
</evidence>
<dbReference type="GO" id="GO:0005886">
    <property type="term" value="C:plasma membrane"/>
    <property type="evidence" value="ECO:0007669"/>
    <property type="project" value="TreeGrafter"/>
</dbReference>
<dbReference type="PROSITE" id="PS50850">
    <property type="entry name" value="MFS"/>
    <property type="match status" value="1"/>
</dbReference>
<feature type="transmembrane region" description="Helical" evidence="6">
    <location>
        <begin position="373"/>
        <end position="395"/>
    </location>
</feature>
<dbReference type="InterPro" id="IPR020846">
    <property type="entry name" value="MFS_dom"/>
</dbReference>
<feature type="transmembrane region" description="Helical" evidence="6">
    <location>
        <begin position="347"/>
        <end position="366"/>
    </location>
</feature>
<comment type="subcellular location">
    <subcellularLocation>
        <location evidence="1">Membrane</location>
        <topology evidence="1">Multi-pass membrane protein</topology>
    </subcellularLocation>
</comment>
<evidence type="ECO:0000313" key="8">
    <source>
        <dbReference type="EMBL" id="KUM58566.1"/>
    </source>
</evidence>
<evidence type="ECO:0000256" key="3">
    <source>
        <dbReference type="ARBA" id="ARBA00022989"/>
    </source>
</evidence>
<dbReference type="PANTHER" id="PTHR23501:SF155">
    <property type="entry name" value="EFFLUX PUMP AFOB"/>
    <property type="match status" value="1"/>
</dbReference>
<name>A0A117NM42_PENFR</name>
<accession>A0A117NM42</accession>
<feature type="transmembrane region" description="Helical" evidence="6">
    <location>
        <begin position="312"/>
        <end position="335"/>
    </location>
</feature>
<feature type="transmembrane region" description="Helical" evidence="6">
    <location>
        <begin position="514"/>
        <end position="535"/>
    </location>
</feature>
<dbReference type="GO" id="GO:0022857">
    <property type="term" value="F:transmembrane transporter activity"/>
    <property type="evidence" value="ECO:0007669"/>
    <property type="project" value="InterPro"/>
</dbReference>
<dbReference type="InterPro" id="IPR036259">
    <property type="entry name" value="MFS_trans_sf"/>
</dbReference>
<keyword evidence="9" id="KW-1185">Reference proteome</keyword>
<feature type="compositionally biased region" description="Polar residues" evidence="5">
    <location>
        <begin position="1"/>
        <end position="10"/>
    </location>
</feature>
<dbReference type="Pfam" id="PF07690">
    <property type="entry name" value="MFS_1"/>
    <property type="match status" value="1"/>
</dbReference>